<feature type="transmembrane region" description="Helical" evidence="7">
    <location>
        <begin position="173"/>
        <end position="194"/>
    </location>
</feature>
<dbReference type="GO" id="GO:0004252">
    <property type="term" value="F:serine-type endopeptidase activity"/>
    <property type="evidence" value="ECO:0007669"/>
    <property type="project" value="InterPro"/>
</dbReference>
<comment type="similarity">
    <text evidence="2">Belongs to the peptidase S54 family.</text>
</comment>
<organism evidence="9 10">
    <name type="scientific">Bombiscardovia coagulans</name>
    <dbReference type="NCBI Taxonomy" id="686666"/>
    <lineage>
        <taxon>Bacteria</taxon>
        <taxon>Bacillati</taxon>
        <taxon>Actinomycetota</taxon>
        <taxon>Actinomycetes</taxon>
        <taxon>Bifidobacteriales</taxon>
        <taxon>Bifidobacteriaceae</taxon>
        <taxon>Bombiscardovia</taxon>
    </lineage>
</organism>
<feature type="transmembrane region" description="Helical" evidence="7">
    <location>
        <begin position="200"/>
        <end position="221"/>
    </location>
</feature>
<keyword evidence="5 7" id="KW-1133">Transmembrane helix</keyword>
<dbReference type="PANTHER" id="PTHR43731:SF14">
    <property type="entry name" value="PRESENILIN-ASSOCIATED RHOMBOID-LIKE PROTEIN, MITOCHONDRIAL"/>
    <property type="match status" value="1"/>
</dbReference>
<dbReference type="Gene3D" id="1.20.1540.10">
    <property type="entry name" value="Rhomboid-like"/>
    <property type="match status" value="1"/>
</dbReference>
<evidence type="ECO:0000256" key="6">
    <source>
        <dbReference type="ARBA" id="ARBA00023136"/>
    </source>
</evidence>
<dbReference type="InterPro" id="IPR022764">
    <property type="entry name" value="Peptidase_S54_rhomboid_dom"/>
</dbReference>
<keyword evidence="6 7" id="KW-0472">Membrane</keyword>
<keyword evidence="3 7" id="KW-0812">Transmembrane</keyword>
<feature type="transmembrane region" description="Helical" evidence="7">
    <location>
        <begin position="80"/>
        <end position="103"/>
    </location>
</feature>
<keyword evidence="10" id="KW-1185">Reference proteome</keyword>
<proteinExistence type="inferred from homology"/>
<dbReference type="Proteomes" id="UP000216004">
    <property type="component" value="Unassembled WGS sequence"/>
</dbReference>
<reference evidence="9 10" key="1">
    <citation type="journal article" date="2017" name="BMC Genomics">
        <title>Comparative genomic and phylogenomic analyses of the Bifidobacteriaceae family.</title>
        <authorList>
            <person name="Lugli G.A."/>
            <person name="Milani C."/>
            <person name="Turroni F."/>
            <person name="Duranti S."/>
            <person name="Mancabelli L."/>
            <person name="Mangifesta M."/>
            <person name="Ferrario C."/>
            <person name="Modesto M."/>
            <person name="Mattarelli P."/>
            <person name="Jiri K."/>
            <person name="van Sinderen D."/>
            <person name="Ventura M."/>
        </authorList>
    </citation>
    <scope>NUCLEOTIDE SEQUENCE [LARGE SCALE GENOMIC DNA]</scope>
    <source>
        <strain evidence="9 10">DSM 22924</strain>
    </source>
</reference>
<evidence type="ECO:0000313" key="10">
    <source>
        <dbReference type="Proteomes" id="UP000216004"/>
    </source>
</evidence>
<evidence type="ECO:0000256" key="5">
    <source>
        <dbReference type="ARBA" id="ARBA00022989"/>
    </source>
</evidence>
<evidence type="ECO:0000256" key="1">
    <source>
        <dbReference type="ARBA" id="ARBA00004141"/>
    </source>
</evidence>
<comment type="subcellular location">
    <subcellularLocation>
        <location evidence="1">Membrane</location>
        <topology evidence="1">Multi-pass membrane protein</topology>
    </subcellularLocation>
</comment>
<feature type="transmembrane region" description="Helical" evidence="7">
    <location>
        <begin position="254"/>
        <end position="271"/>
    </location>
</feature>
<keyword evidence="9" id="KW-0645">Protease</keyword>
<evidence type="ECO:0000256" key="7">
    <source>
        <dbReference type="SAM" id="Phobius"/>
    </source>
</evidence>
<comment type="caution">
    <text evidence="9">The sequence shown here is derived from an EMBL/GenBank/DDBJ whole genome shotgun (WGS) entry which is preliminary data.</text>
</comment>
<dbReference type="AlphaFoldDB" id="A0A261EQE3"/>
<sequence length="314" mass="35185">MTYQGSLLAHDTRSFQSGAASRLRRALKYYWGREQYNPTPEYGQTTNGSPYYPYGAPEQPMSSSPQPNRQMSRIRSRLRLYWLNDGPVITTIITVLCVMVWLLELYGYYLNPSFYESLLNNGAFIPLLVGHKPWMYITSMFLHATNVTHILFNMLTLWTVGPVLERMMGHWRYLTLYLLSGVGGGAGLLVSAVIRPADWLVSAVGASGAIFGLFGAVLVVYKRSGTDIRSLLVFVGINLAMPLFVPGIAWQDHVGGFIVGVFFTLLLNSRARFLRGKSLNTRMWISGLLVLFLLIAVSLLCCGYRPTNGIMMPF</sequence>
<dbReference type="PANTHER" id="PTHR43731">
    <property type="entry name" value="RHOMBOID PROTEASE"/>
    <property type="match status" value="1"/>
</dbReference>
<dbReference type="SUPFAM" id="SSF144091">
    <property type="entry name" value="Rhomboid-like"/>
    <property type="match status" value="1"/>
</dbReference>
<dbReference type="RefSeq" id="WP_338023405.1">
    <property type="nucleotide sequence ID" value="NZ_MWWS01000006.1"/>
</dbReference>
<evidence type="ECO:0000313" key="9">
    <source>
        <dbReference type="EMBL" id="OZG49071.1"/>
    </source>
</evidence>
<dbReference type="GO" id="GO:0016020">
    <property type="term" value="C:membrane"/>
    <property type="evidence" value="ECO:0007669"/>
    <property type="project" value="UniProtKB-SubCell"/>
</dbReference>
<dbReference type="Pfam" id="PF01694">
    <property type="entry name" value="Rhomboid"/>
    <property type="match status" value="1"/>
</dbReference>
<feature type="domain" description="Peptidase S54 rhomboid" evidence="8">
    <location>
        <begin position="132"/>
        <end position="267"/>
    </location>
</feature>
<name>A0A261EQE3_9BIFI</name>
<dbReference type="EMBL" id="MWWS01000006">
    <property type="protein sequence ID" value="OZG49071.1"/>
    <property type="molecule type" value="Genomic_DNA"/>
</dbReference>
<evidence type="ECO:0000256" key="2">
    <source>
        <dbReference type="ARBA" id="ARBA00009045"/>
    </source>
</evidence>
<feature type="transmembrane region" description="Helical" evidence="7">
    <location>
        <begin position="228"/>
        <end position="248"/>
    </location>
</feature>
<dbReference type="InterPro" id="IPR050925">
    <property type="entry name" value="Rhomboid_protease_S54"/>
</dbReference>
<evidence type="ECO:0000256" key="3">
    <source>
        <dbReference type="ARBA" id="ARBA00022692"/>
    </source>
</evidence>
<evidence type="ECO:0000259" key="8">
    <source>
        <dbReference type="Pfam" id="PF01694"/>
    </source>
</evidence>
<keyword evidence="4" id="KW-0378">Hydrolase</keyword>
<dbReference type="GO" id="GO:0006508">
    <property type="term" value="P:proteolysis"/>
    <property type="evidence" value="ECO:0007669"/>
    <property type="project" value="UniProtKB-KW"/>
</dbReference>
<feature type="transmembrane region" description="Helical" evidence="7">
    <location>
        <begin position="134"/>
        <end position="161"/>
    </location>
</feature>
<dbReference type="InterPro" id="IPR035952">
    <property type="entry name" value="Rhomboid-like_sf"/>
</dbReference>
<feature type="transmembrane region" description="Helical" evidence="7">
    <location>
        <begin position="283"/>
        <end position="306"/>
    </location>
</feature>
<evidence type="ECO:0000256" key="4">
    <source>
        <dbReference type="ARBA" id="ARBA00022801"/>
    </source>
</evidence>
<protein>
    <submittedName>
        <fullName evidence="9">Rhomboid family intramembrane serine protease</fullName>
    </submittedName>
</protein>
<accession>A0A261EQE3</accession>
<gene>
    <name evidence="9" type="ORF">BOCO_1131</name>
</gene>